<keyword evidence="4" id="KW-1185">Reference proteome</keyword>
<feature type="region of interest" description="Disordered" evidence="1">
    <location>
        <begin position="289"/>
        <end position="317"/>
    </location>
</feature>
<evidence type="ECO:0000313" key="3">
    <source>
        <dbReference type="EMBL" id="KAK8854734.1"/>
    </source>
</evidence>
<dbReference type="InterPro" id="IPR004276">
    <property type="entry name" value="GlycoTrans_28_N"/>
</dbReference>
<dbReference type="RefSeq" id="XP_066802972.1">
    <property type="nucleotide sequence ID" value="XM_066946580.1"/>
</dbReference>
<feature type="region of interest" description="Disordered" evidence="1">
    <location>
        <begin position="378"/>
        <end position="404"/>
    </location>
</feature>
<dbReference type="InterPro" id="IPR050426">
    <property type="entry name" value="Glycosyltransferase_28"/>
</dbReference>
<evidence type="ECO:0000313" key="4">
    <source>
        <dbReference type="Proteomes" id="UP001388673"/>
    </source>
</evidence>
<accession>A0AAW0YMQ8</accession>
<organism evidence="3 4">
    <name type="scientific">Kwoniella newhampshirensis</name>
    <dbReference type="NCBI Taxonomy" id="1651941"/>
    <lineage>
        <taxon>Eukaryota</taxon>
        <taxon>Fungi</taxon>
        <taxon>Dikarya</taxon>
        <taxon>Basidiomycota</taxon>
        <taxon>Agaricomycotina</taxon>
        <taxon>Tremellomycetes</taxon>
        <taxon>Tremellales</taxon>
        <taxon>Cryptococcaceae</taxon>
        <taxon>Kwoniella</taxon>
    </lineage>
</organism>
<comment type="caution">
    <text evidence="3">The sequence shown here is derived from an EMBL/GenBank/DDBJ whole genome shotgun (WGS) entry which is preliminary data.</text>
</comment>
<protein>
    <recommendedName>
        <fullName evidence="2">Glycosyltransferase family 28 N-terminal domain-containing protein</fullName>
    </recommendedName>
</protein>
<dbReference type="Proteomes" id="UP001388673">
    <property type="component" value="Unassembled WGS sequence"/>
</dbReference>
<feature type="domain" description="Glycosyltransferase family 28 N-terminal" evidence="2">
    <location>
        <begin position="559"/>
        <end position="592"/>
    </location>
</feature>
<dbReference type="GO" id="GO:0008194">
    <property type="term" value="F:UDP-glycosyltransferase activity"/>
    <property type="evidence" value="ECO:0007669"/>
    <property type="project" value="TreeGrafter"/>
</dbReference>
<dbReference type="KEGG" id="kne:92180731"/>
<gene>
    <name evidence="3" type="ORF">IAR55_003473</name>
</gene>
<dbReference type="Pfam" id="PF03033">
    <property type="entry name" value="Glyco_transf_28"/>
    <property type="match status" value="1"/>
</dbReference>
<proteinExistence type="predicted"/>
<dbReference type="PANTHER" id="PTHR48050:SF26">
    <property type="entry name" value="STEROL 3-BETA-GLUCOSYLTRANSFERASE"/>
    <property type="match status" value="1"/>
</dbReference>
<dbReference type="GeneID" id="92180731"/>
<evidence type="ECO:0000256" key="1">
    <source>
        <dbReference type="SAM" id="MobiDB-lite"/>
    </source>
</evidence>
<dbReference type="AlphaFoldDB" id="A0AAW0YMQ8"/>
<dbReference type="Gene3D" id="3.40.50.2000">
    <property type="entry name" value="Glycogen Phosphorylase B"/>
    <property type="match status" value="2"/>
</dbReference>
<dbReference type="GO" id="GO:0016125">
    <property type="term" value="P:sterol metabolic process"/>
    <property type="evidence" value="ECO:0007669"/>
    <property type="project" value="TreeGrafter"/>
</dbReference>
<name>A0AAW0YMQ8_9TREE</name>
<dbReference type="GO" id="GO:0005975">
    <property type="term" value="P:carbohydrate metabolic process"/>
    <property type="evidence" value="ECO:0007669"/>
    <property type="project" value="InterPro"/>
</dbReference>
<reference evidence="3 4" key="1">
    <citation type="journal article" date="2024" name="bioRxiv">
        <title>Comparative genomics of Cryptococcus and Kwoniella reveals pathogenesis evolution and contrasting karyotype dynamics via intercentromeric recombination or chromosome fusion.</title>
        <authorList>
            <person name="Coelho M.A."/>
            <person name="David-Palma M."/>
            <person name="Shea T."/>
            <person name="Bowers K."/>
            <person name="McGinley-Smith S."/>
            <person name="Mohammad A.W."/>
            <person name="Gnirke A."/>
            <person name="Yurkov A.M."/>
            <person name="Nowrousian M."/>
            <person name="Sun S."/>
            <person name="Cuomo C.A."/>
            <person name="Heitman J."/>
        </authorList>
    </citation>
    <scope>NUCLEOTIDE SEQUENCE [LARGE SCALE GENOMIC DNA]</scope>
    <source>
        <strain evidence="3 4">CBS 13917</strain>
    </source>
</reference>
<dbReference type="GO" id="GO:0016758">
    <property type="term" value="F:hexosyltransferase activity"/>
    <property type="evidence" value="ECO:0007669"/>
    <property type="project" value="InterPro"/>
</dbReference>
<dbReference type="EMBL" id="JBCAWK010000006">
    <property type="protein sequence ID" value="KAK8854734.1"/>
    <property type="molecule type" value="Genomic_DNA"/>
</dbReference>
<sequence>MTEASSSSRPNRAALGVDDISDEDKLAAIVDEFGDIAGLIEGEEPERILAESKGSLFKSGKIASANMQGNIHLTTHRILFHAFLPPDSVDVAASNMNRRLALDTAAAAVAHQPDVIHAGPVTVHRLGSLKPAKRVWMELSAEMVTTYPSADDAGRVRPLRSVLPSNSVYCGYRGEFFTLALLSRQESAMQWRRSFEAALFRHIRSRWRESTGRGPADDWSMMRCCIPLDRVTINGISNYHSFATLVGLDIQLDDARPSRAAFPLDDLTLDGARTPSPAIERKGSFRAFRGRTGMSGAESPSRSSSPGVLDMKNWSRGDDGAPEDQIFDFNVAVLNEQAWFAKALESAVAASHLRHYKAGVKKPRMVLEVGGHDCLATDEELESKGAGSTDSEEGEDDEDGPGGLLRETRKAEKAALAAKVFGLKEDEGVWTFLPARGHIILSPRFICFWRRATVGADIKVMARVNSLCDPHTPAPSLLFEQKLPPTTFNVVSSKDDIPRVASPSSTLTPAEHPADILAPPKDALLNPPVVSADAVRFMPYIANKPLHAVPRITPRTFTCLTIGSRGDIQPYIALCLRLKQDGHRVVIVTHEHRQAGGDPTALMKLSTEHKIPYFRAFTMPWTRTTAYPHAFMVPAFEMGPSFNYSTYVLFDNIMWKATAGQINKWRKQHLGLTSTDMAALSVTKVPFLYNFSSAVVPKPLDWHDDIMITGYWNLEDSDSEWSPPAELEVFMAKAKADQRPLVYIAVEKGERKVETGADCQQMSALSLQKGGPPEVVTPPRKVKISISHPAATVWTRSPIHGYSQRVSTLGYSQLTSSSSSGIAPWWCGDRWCELTSWDTYVDQAVVRVSGSFEASLTISDQFFWSIRVTKLEVGIKVPSLRSDDIAVALIKATTDRVMMEKAARIGERIRSENGVNTAVIAIQNNLARAGADRRKMRWAK</sequence>
<dbReference type="PANTHER" id="PTHR48050">
    <property type="entry name" value="STEROL 3-BETA-GLUCOSYLTRANSFERASE"/>
    <property type="match status" value="1"/>
</dbReference>
<feature type="compositionally biased region" description="Acidic residues" evidence="1">
    <location>
        <begin position="390"/>
        <end position="400"/>
    </location>
</feature>
<evidence type="ECO:0000259" key="2">
    <source>
        <dbReference type="Pfam" id="PF03033"/>
    </source>
</evidence>
<dbReference type="SUPFAM" id="SSF53756">
    <property type="entry name" value="UDP-Glycosyltransferase/glycogen phosphorylase"/>
    <property type="match status" value="2"/>
</dbReference>